<dbReference type="RefSeq" id="WP_098342330.1">
    <property type="nucleotide sequence ID" value="NZ_NTRR01000014.1"/>
</dbReference>
<dbReference type="Proteomes" id="UP000220032">
    <property type="component" value="Unassembled WGS sequence"/>
</dbReference>
<name>A0A2A9A4R0_BACCE</name>
<dbReference type="PANTHER" id="PTHR42795:SF1">
    <property type="entry name" value="ALANINE DEHYDROGENASE"/>
    <property type="match status" value="1"/>
</dbReference>
<evidence type="ECO:0000259" key="3">
    <source>
        <dbReference type="SMART" id="SM01003"/>
    </source>
</evidence>
<dbReference type="SUPFAM" id="SSF52283">
    <property type="entry name" value="Formate/glycerate dehydrogenase catalytic domain-like"/>
    <property type="match status" value="1"/>
</dbReference>
<evidence type="ECO:0000256" key="1">
    <source>
        <dbReference type="ARBA" id="ARBA00023002"/>
    </source>
</evidence>
<sequence>MKKTIGFPISDKKNEKRRALVPEDIGNIKNKDMIYVEKGYGEILGITDQQYSDMGVNVVERDIVMSRDVICDPKAGDAGYLGDLNEGQLIFGWIHAVQNKDITNQFINNKLSAIAWEDMFEGGRHVFWRNNEIAGEAAILHAYNLYGKLPYETKVAILGRGNIGRGAYKTLVALGADVVMYDRRTEALFQKELEKYDVLVNAILWDVDRTDHIIYKDDLTRMKKGAMIIDISCDAHKAVETSIPTSIDNPVYEIDGILHYVVDHTPAMFYKTVSRSLSLEICKYIDFIVEDIENEVLLRALIIEKGLIRDKRIVDFQNRCLETV</sequence>
<dbReference type="InterPro" id="IPR007698">
    <property type="entry name" value="AlaDH/PNT_NAD(H)-bd"/>
</dbReference>
<dbReference type="GO" id="GO:0000286">
    <property type="term" value="F:alanine dehydrogenase activity"/>
    <property type="evidence" value="ECO:0007669"/>
    <property type="project" value="TreeGrafter"/>
</dbReference>
<dbReference type="GO" id="GO:0006524">
    <property type="term" value="P:alanine catabolic process"/>
    <property type="evidence" value="ECO:0007669"/>
    <property type="project" value="TreeGrafter"/>
</dbReference>
<dbReference type="EMBL" id="NTRR01000014">
    <property type="protein sequence ID" value="PFE16662.1"/>
    <property type="molecule type" value="Genomic_DNA"/>
</dbReference>
<evidence type="ECO:0000313" key="5">
    <source>
        <dbReference type="Proteomes" id="UP000220032"/>
    </source>
</evidence>
<evidence type="ECO:0000259" key="2">
    <source>
        <dbReference type="SMART" id="SM01002"/>
    </source>
</evidence>
<dbReference type="CDD" id="cd12181">
    <property type="entry name" value="ceo_syn"/>
    <property type="match status" value="1"/>
</dbReference>
<dbReference type="InterPro" id="IPR036291">
    <property type="entry name" value="NAD(P)-bd_dom_sf"/>
</dbReference>
<dbReference type="InterPro" id="IPR007886">
    <property type="entry name" value="AlaDH/PNT_N"/>
</dbReference>
<evidence type="ECO:0000313" key="4">
    <source>
        <dbReference type="EMBL" id="PFE16662.1"/>
    </source>
</evidence>
<dbReference type="GO" id="GO:0047126">
    <property type="term" value="F:N5-(carboxyethyl)ornithine synthase activity"/>
    <property type="evidence" value="ECO:0007669"/>
    <property type="project" value="InterPro"/>
</dbReference>
<accession>A0A2A9A4R0</accession>
<dbReference type="SUPFAM" id="SSF51735">
    <property type="entry name" value="NAD(P)-binding Rossmann-fold domains"/>
    <property type="match status" value="1"/>
</dbReference>
<dbReference type="Pfam" id="PF05222">
    <property type="entry name" value="AlaDh_PNT_N"/>
    <property type="match status" value="1"/>
</dbReference>
<keyword evidence="1" id="KW-0560">Oxidoreductase</keyword>
<reference evidence="4 5" key="1">
    <citation type="submission" date="2017-09" db="EMBL/GenBank/DDBJ databases">
        <title>Large-scale bioinformatics analysis of Bacillus genomes uncovers conserved roles of natural products in bacterial physiology.</title>
        <authorList>
            <consortium name="Agbiome Team Llc"/>
            <person name="Bleich R.M."/>
            <person name="Grubbs K.J."/>
            <person name="Santa Maria K.C."/>
            <person name="Allen S.E."/>
            <person name="Farag S."/>
            <person name="Shank E.A."/>
            <person name="Bowers A."/>
        </authorList>
    </citation>
    <scope>NUCLEOTIDE SEQUENCE [LARGE SCALE GENOMIC DNA]</scope>
    <source>
        <strain evidence="4 5">AFS022681</strain>
    </source>
</reference>
<dbReference type="Pfam" id="PF01262">
    <property type="entry name" value="AlaDh_PNT_C"/>
    <property type="match status" value="1"/>
</dbReference>
<dbReference type="AlphaFoldDB" id="A0A2A9A4R0"/>
<dbReference type="PROSITE" id="PS00065">
    <property type="entry name" value="D_2_HYDROXYACID_DH_1"/>
    <property type="match status" value="1"/>
</dbReference>
<dbReference type="GO" id="GO:0005886">
    <property type="term" value="C:plasma membrane"/>
    <property type="evidence" value="ECO:0007669"/>
    <property type="project" value="TreeGrafter"/>
</dbReference>
<dbReference type="PANTHER" id="PTHR42795">
    <property type="entry name" value="ALANINE DEHYDROGENASE"/>
    <property type="match status" value="1"/>
</dbReference>
<dbReference type="Gene3D" id="3.40.50.720">
    <property type="entry name" value="NAD(P)-binding Rossmann-like Domain"/>
    <property type="match status" value="4"/>
</dbReference>
<feature type="domain" description="Alanine dehydrogenase/pyridine nucleotide transhydrogenase NAD(H)-binding" evidence="2">
    <location>
        <begin position="140"/>
        <end position="261"/>
    </location>
</feature>
<dbReference type="SMART" id="SM01003">
    <property type="entry name" value="AlaDh_PNT_N"/>
    <property type="match status" value="1"/>
</dbReference>
<dbReference type="InterPro" id="IPR029752">
    <property type="entry name" value="D-isomer_DH_CS1"/>
</dbReference>
<dbReference type="InterPro" id="IPR046951">
    <property type="entry name" value="CEOS"/>
</dbReference>
<organism evidence="4 5">
    <name type="scientific">Bacillus cereus</name>
    <dbReference type="NCBI Taxonomy" id="1396"/>
    <lineage>
        <taxon>Bacteria</taxon>
        <taxon>Bacillati</taxon>
        <taxon>Bacillota</taxon>
        <taxon>Bacilli</taxon>
        <taxon>Bacillales</taxon>
        <taxon>Bacillaceae</taxon>
        <taxon>Bacillus</taxon>
        <taxon>Bacillus cereus group</taxon>
    </lineage>
</organism>
<dbReference type="SMART" id="SM01002">
    <property type="entry name" value="AlaDh_PNT_C"/>
    <property type="match status" value="1"/>
</dbReference>
<comment type="caution">
    <text evidence="4">The sequence shown here is derived from an EMBL/GenBank/DDBJ whole genome shotgun (WGS) entry which is preliminary data.</text>
</comment>
<protein>
    <submittedName>
        <fullName evidence="4">N(5)-(Carboxyethyl)ornithine synthase</fullName>
    </submittedName>
</protein>
<gene>
    <name evidence="4" type="ORF">CN307_10280</name>
</gene>
<proteinExistence type="predicted"/>
<feature type="domain" description="Alanine dehydrogenase/pyridine nucleotide transhydrogenase N-terminal" evidence="3">
    <location>
        <begin position="6"/>
        <end position="134"/>
    </location>
</feature>